<reference evidence="2" key="1">
    <citation type="journal article" date="2015" name="Nature">
        <title>Complex archaea that bridge the gap between prokaryotes and eukaryotes.</title>
        <authorList>
            <person name="Spang A."/>
            <person name="Saw J.H."/>
            <person name="Jorgensen S.L."/>
            <person name="Zaremba-Niedzwiedzka K."/>
            <person name="Martijn J."/>
            <person name="Lind A.E."/>
            <person name="van Eijk R."/>
            <person name="Schleper C."/>
            <person name="Guy L."/>
            <person name="Ettema T.J."/>
        </authorList>
    </citation>
    <scope>NUCLEOTIDE SEQUENCE</scope>
</reference>
<organism evidence="2">
    <name type="scientific">marine sediment metagenome</name>
    <dbReference type="NCBI Taxonomy" id="412755"/>
    <lineage>
        <taxon>unclassified sequences</taxon>
        <taxon>metagenomes</taxon>
        <taxon>ecological metagenomes</taxon>
    </lineage>
</organism>
<sequence>MDIAAAKKRCEAATPEPWRAGYEDGSAPDTVMTVAKHQCQTKVGVRVESGKTERGRFVSFTKDDGVPPLTFPPMPNILCEIDDDLPEAERLANAEFIAHARTDLPIALEALEEAQGSCERQQHLSRIANLAEQLAEAQGKVEELERLTYDLHQRSGHPDSACLRCQFYAILRGTKEDE</sequence>
<dbReference type="EMBL" id="LAZR01021901">
    <property type="protein sequence ID" value="KKL83725.1"/>
    <property type="molecule type" value="Genomic_DNA"/>
</dbReference>
<protein>
    <submittedName>
        <fullName evidence="2">Uncharacterized protein</fullName>
    </submittedName>
</protein>
<feature type="coiled-coil region" evidence="1">
    <location>
        <begin position="120"/>
        <end position="147"/>
    </location>
</feature>
<accession>A0A0F9HPV4</accession>
<comment type="caution">
    <text evidence="2">The sequence shown here is derived from an EMBL/GenBank/DDBJ whole genome shotgun (WGS) entry which is preliminary data.</text>
</comment>
<gene>
    <name evidence="2" type="ORF">LCGC14_1971840</name>
</gene>
<keyword evidence="1" id="KW-0175">Coiled coil</keyword>
<proteinExistence type="predicted"/>
<dbReference type="AlphaFoldDB" id="A0A0F9HPV4"/>
<evidence type="ECO:0000313" key="2">
    <source>
        <dbReference type="EMBL" id="KKL83725.1"/>
    </source>
</evidence>
<evidence type="ECO:0000256" key="1">
    <source>
        <dbReference type="SAM" id="Coils"/>
    </source>
</evidence>
<name>A0A0F9HPV4_9ZZZZ</name>